<dbReference type="InterPro" id="IPR050194">
    <property type="entry name" value="Glycosyltransferase_grp1"/>
</dbReference>
<dbReference type="EMBL" id="JBIRYO010000015">
    <property type="protein sequence ID" value="MFI2476134.1"/>
    <property type="molecule type" value="Genomic_DNA"/>
</dbReference>
<protein>
    <submittedName>
        <fullName evidence="5">Glycosyltransferase</fullName>
        <ecNumber evidence="5">2.4.-.-</ecNumber>
    </submittedName>
</protein>
<feature type="domain" description="Glycosyltransferase subfamily 4-like N-terminal" evidence="4">
    <location>
        <begin position="19"/>
        <end position="215"/>
    </location>
</feature>
<accession>A0ABW7X4U2</accession>
<evidence type="ECO:0000259" key="4">
    <source>
        <dbReference type="Pfam" id="PF13439"/>
    </source>
</evidence>
<dbReference type="Pfam" id="PF00534">
    <property type="entry name" value="Glycos_transf_1"/>
    <property type="match status" value="1"/>
</dbReference>
<evidence type="ECO:0000313" key="5">
    <source>
        <dbReference type="EMBL" id="MFI2476134.1"/>
    </source>
</evidence>
<reference evidence="5 6" key="1">
    <citation type="submission" date="2024-10" db="EMBL/GenBank/DDBJ databases">
        <title>The Natural Products Discovery Center: Release of the First 8490 Sequenced Strains for Exploring Actinobacteria Biosynthetic Diversity.</title>
        <authorList>
            <person name="Kalkreuter E."/>
            <person name="Kautsar S.A."/>
            <person name="Yang D."/>
            <person name="Bader C.D."/>
            <person name="Teijaro C.N."/>
            <person name="Fluegel L."/>
            <person name="Davis C.M."/>
            <person name="Simpson J.R."/>
            <person name="Lauterbach L."/>
            <person name="Steele A.D."/>
            <person name="Gui C."/>
            <person name="Meng S."/>
            <person name="Li G."/>
            <person name="Viehrig K."/>
            <person name="Ye F."/>
            <person name="Su P."/>
            <person name="Kiefer A.F."/>
            <person name="Nichols A."/>
            <person name="Cepeda A.J."/>
            <person name="Yan W."/>
            <person name="Fan B."/>
            <person name="Jiang Y."/>
            <person name="Adhikari A."/>
            <person name="Zheng C.-J."/>
            <person name="Schuster L."/>
            <person name="Cowan T.M."/>
            <person name="Smanski M.J."/>
            <person name="Chevrette M.G."/>
            <person name="De Carvalho L.P.S."/>
            <person name="Shen B."/>
        </authorList>
    </citation>
    <scope>NUCLEOTIDE SEQUENCE [LARGE SCALE GENOMIC DNA]</scope>
    <source>
        <strain evidence="5 6">NPDC019275</strain>
    </source>
</reference>
<sequence>MGDSVHVAIFTDFHPATLGGVQTAMRSLRDGLRRLGHRVTVFCPPAPGSAPSDAETVVLGALPVAMSNGLPVVLPTRATRRRIDAAFAERGPIDIVHALTTYGCGISGIRAARRHGIPIVQTMQSRDDTVIAQYSPAPYLSALTMRLVHGWFVPLRGRPPSDGDDRIARLAWRPLIAQAQAADRVIVPTRHFARRVAAHGVDRPIHVVSNGIDDELLDRVRGAEDEATNTDGPLRALWCGRLSAEKRPLEAIEVARLVEDCTLDVYGGGPLADRVRSAVAEADLGGRVRLHGEVGQDDCLRAMRGHDVLLLTSDCDTQGMVLLEAMAMGLPVLYCDPELSETVPADGGVRARDRSVESFATELKALARNRISLHSMRGALAEHADEPRQSRHIEAILSVYAEALDAPKLSGGARCDERNR</sequence>
<organism evidence="5 6">
    <name type="scientific">Nocardia xishanensis</name>
    <dbReference type="NCBI Taxonomy" id="238964"/>
    <lineage>
        <taxon>Bacteria</taxon>
        <taxon>Bacillati</taxon>
        <taxon>Actinomycetota</taxon>
        <taxon>Actinomycetes</taxon>
        <taxon>Mycobacteriales</taxon>
        <taxon>Nocardiaceae</taxon>
        <taxon>Nocardia</taxon>
    </lineage>
</organism>
<dbReference type="InterPro" id="IPR028098">
    <property type="entry name" value="Glyco_trans_4-like_N"/>
</dbReference>
<dbReference type="Gene3D" id="3.40.50.2000">
    <property type="entry name" value="Glycogen Phosphorylase B"/>
    <property type="match status" value="2"/>
</dbReference>
<evidence type="ECO:0000256" key="1">
    <source>
        <dbReference type="ARBA" id="ARBA00022676"/>
    </source>
</evidence>
<dbReference type="InterPro" id="IPR001296">
    <property type="entry name" value="Glyco_trans_1"/>
</dbReference>
<comment type="caution">
    <text evidence="5">The sequence shown here is derived from an EMBL/GenBank/DDBJ whole genome shotgun (WGS) entry which is preliminary data.</text>
</comment>
<dbReference type="GO" id="GO:0016757">
    <property type="term" value="F:glycosyltransferase activity"/>
    <property type="evidence" value="ECO:0007669"/>
    <property type="project" value="UniProtKB-KW"/>
</dbReference>
<name>A0ABW7X4U2_9NOCA</name>
<evidence type="ECO:0000313" key="6">
    <source>
        <dbReference type="Proteomes" id="UP001611415"/>
    </source>
</evidence>
<dbReference type="RefSeq" id="WP_397093450.1">
    <property type="nucleotide sequence ID" value="NZ_JBIRYO010000015.1"/>
</dbReference>
<evidence type="ECO:0000259" key="3">
    <source>
        <dbReference type="Pfam" id="PF00534"/>
    </source>
</evidence>
<dbReference type="PANTHER" id="PTHR45947">
    <property type="entry name" value="SULFOQUINOVOSYL TRANSFERASE SQD2"/>
    <property type="match status" value="1"/>
</dbReference>
<dbReference type="Pfam" id="PF13439">
    <property type="entry name" value="Glyco_transf_4"/>
    <property type="match status" value="1"/>
</dbReference>
<dbReference type="SUPFAM" id="SSF53756">
    <property type="entry name" value="UDP-Glycosyltransferase/glycogen phosphorylase"/>
    <property type="match status" value="1"/>
</dbReference>
<evidence type="ECO:0000256" key="2">
    <source>
        <dbReference type="ARBA" id="ARBA00022679"/>
    </source>
</evidence>
<keyword evidence="6" id="KW-1185">Reference proteome</keyword>
<gene>
    <name evidence="5" type="ORF">ACH49W_22380</name>
</gene>
<dbReference type="Proteomes" id="UP001611415">
    <property type="component" value="Unassembled WGS sequence"/>
</dbReference>
<keyword evidence="1 5" id="KW-0328">Glycosyltransferase</keyword>
<feature type="domain" description="Glycosyl transferase family 1" evidence="3">
    <location>
        <begin position="231"/>
        <end position="376"/>
    </location>
</feature>
<keyword evidence="2 5" id="KW-0808">Transferase</keyword>
<proteinExistence type="predicted"/>
<dbReference type="EC" id="2.4.-.-" evidence="5"/>
<dbReference type="PANTHER" id="PTHR45947:SF3">
    <property type="entry name" value="SULFOQUINOVOSYL TRANSFERASE SQD2"/>
    <property type="match status" value="1"/>
</dbReference>